<dbReference type="PRINTS" id="PR00111">
    <property type="entry name" value="ABHYDROLASE"/>
</dbReference>
<evidence type="ECO:0000313" key="5">
    <source>
        <dbReference type="Proteomes" id="UP000243589"/>
    </source>
</evidence>
<dbReference type="GO" id="GO:0004806">
    <property type="term" value="F:triacylglycerol lipase activity"/>
    <property type="evidence" value="ECO:0007669"/>
    <property type="project" value="UniProtKB-EC"/>
</dbReference>
<accession>A0A150H5P0</accession>
<evidence type="ECO:0000259" key="1">
    <source>
        <dbReference type="Pfam" id="PF00561"/>
    </source>
</evidence>
<dbReference type="Proteomes" id="UP000243589">
    <property type="component" value="Unassembled WGS sequence"/>
</dbReference>
<dbReference type="EMBL" id="LQQC01000012">
    <property type="protein sequence ID" value="KXZ57437.1"/>
    <property type="molecule type" value="Genomic_DNA"/>
</dbReference>
<feature type="domain" description="AB hydrolase-1" evidence="1">
    <location>
        <begin position="29"/>
        <end position="260"/>
    </location>
</feature>
<keyword evidence="5" id="KW-1185">Reference proteome</keyword>
<reference evidence="3 4" key="2">
    <citation type="submission" date="2017-12" db="EMBL/GenBank/DDBJ databases">
        <title>Phylogenetic diversity of female urinary microbiome.</title>
        <authorList>
            <person name="Thomas-White K."/>
            <person name="Wolfe A.J."/>
        </authorList>
    </citation>
    <scope>NUCLEOTIDE SEQUENCE [LARGE SCALE GENOMIC DNA]</scope>
    <source>
        <strain evidence="3 4">UMB0426</strain>
    </source>
</reference>
<dbReference type="RefSeq" id="WP_062022903.1">
    <property type="nucleotide sequence ID" value="NZ_JAKRCZ010000005.1"/>
</dbReference>
<dbReference type="InterPro" id="IPR029058">
    <property type="entry name" value="AB_hydrolase_fold"/>
</dbReference>
<proteinExistence type="predicted"/>
<dbReference type="InterPro" id="IPR050471">
    <property type="entry name" value="AB_hydrolase"/>
</dbReference>
<dbReference type="Gene3D" id="3.40.50.1820">
    <property type="entry name" value="alpha/beta hydrolase"/>
    <property type="match status" value="1"/>
</dbReference>
<comment type="caution">
    <text evidence="2">The sequence shown here is derived from an EMBL/GenBank/DDBJ whole genome shotgun (WGS) entry which is preliminary data.</text>
</comment>
<dbReference type="PANTHER" id="PTHR43433">
    <property type="entry name" value="HYDROLASE, ALPHA/BETA FOLD FAMILY PROTEIN"/>
    <property type="match status" value="1"/>
</dbReference>
<name>A0A150H5P0_9MICO</name>
<dbReference type="EMBL" id="PKGO01000003">
    <property type="protein sequence ID" value="PKY70659.1"/>
    <property type="molecule type" value="Genomic_DNA"/>
</dbReference>
<dbReference type="InterPro" id="IPR000073">
    <property type="entry name" value="AB_hydrolase_1"/>
</dbReference>
<gene>
    <name evidence="2" type="primary">lip1_2</name>
    <name evidence="2" type="ORF">Bravens_01959</name>
    <name evidence="3" type="ORF">CYJ40_03570</name>
</gene>
<evidence type="ECO:0000313" key="4">
    <source>
        <dbReference type="Proteomes" id="UP000242755"/>
    </source>
</evidence>
<keyword evidence="2" id="KW-0378">Hydrolase</keyword>
<sequence>MTTESSRSITLADGRILVWDEWGDPAGTPLLYVHGTPGSGREAQVLHHAAGFLGIRIIAPHRPGYGGSTHLPGRSVLEWSEDAYTLLDELGLPAVMVLGFSGGGPHAIAFALRYPSRVSAVGLVASAGSPSGFSALLPRGAWTVGMPVLAGLLGLPRLGRRLIARSGRRRRSMRAATIFSASLDTAVGQGREQLRGAVRDSWAIYGPWSRFLNWNQKGLPPFLLWHGADDTTVKPEVSHRISRALAGSKLTILPDVGHVNALSDHGAEILCELKQAAESRP</sequence>
<dbReference type="Proteomes" id="UP000242755">
    <property type="component" value="Unassembled WGS sequence"/>
</dbReference>
<dbReference type="SUPFAM" id="SSF53474">
    <property type="entry name" value="alpha/beta-Hydrolases"/>
    <property type="match status" value="1"/>
</dbReference>
<protein>
    <submittedName>
        <fullName evidence="3">Alpha/beta hydrolase</fullName>
    </submittedName>
    <submittedName>
        <fullName evidence="2">Lipase 1</fullName>
        <ecNumber evidence="2">3.1.1.3</ecNumber>
    </submittedName>
</protein>
<dbReference type="PATRIC" id="fig|479117.4.peg.1943"/>
<evidence type="ECO:0000313" key="3">
    <source>
        <dbReference type="EMBL" id="PKY70659.1"/>
    </source>
</evidence>
<dbReference type="PANTHER" id="PTHR43433:SF5">
    <property type="entry name" value="AB HYDROLASE-1 DOMAIN-CONTAINING PROTEIN"/>
    <property type="match status" value="1"/>
</dbReference>
<evidence type="ECO:0000313" key="2">
    <source>
        <dbReference type="EMBL" id="KXZ57437.1"/>
    </source>
</evidence>
<dbReference type="Pfam" id="PF00561">
    <property type="entry name" value="Abhydrolase_1"/>
    <property type="match status" value="1"/>
</dbReference>
<reference evidence="2 5" key="1">
    <citation type="submission" date="2016-01" db="EMBL/GenBank/DDBJ databases">
        <title>Use of Whole Genome Sequencing to ascertain that Brevibacterium massiliense (Roux, Raoult 2009) is a later heterotypic synonym of Brevibacterium ravenspurgense (Mages 2008).</title>
        <authorList>
            <person name="Bernier A.-M."/>
            <person name="Burdz T."/>
            <person name="Huynh C."/>
            <person name="Pachecho A.L."/>
            <person name="Wiebe D."/>
            <person name="Bonner C."/>
            <person name="Bernard K."/>
        </authorList>
    </citation>
    <scope>NUCLEOTIDE SEQUENCE [LARGE SCALE GENOMIC DNA]</scope>
    <source>
        <strain evidence="2 5">CCUG56047</strain>
    </source>
</reference>
<dbReference type="AlphaFoldDB" id="A0A150H5P0"/>
<organism evidence="2 5">
    <name type="scientific">Brevibacterium ravenspurgense</name>
    <dbReference type="NCBI Taxonomy" id="479117"/>
    <lineage>
        <taxon>Bacteria</taxon>
        <taxon>Bacillati</taxon>
        <taxon>Actinomycetota</taxon>
        <taxon>Actinomycetes</taxon>
        <taxon>Micrococcales</taxon>
        <taxon>Brevibacteriaceae</taxon>
        <taxon>Brevibacterium</taxon>
    </lineage>
</organism>
<dbReference type="EC" id="3.1.1.3" evidence="2"/>